<dbReference type="GO" id="GO:0005576">
    <property type="term" value="C:extracellular region"/>
    <property type="evidence" value="ECO:0007669"/>
    <property type="project" value="UniProtKB-SubCell"/>
</dbReference>
<evidence type="ECO:0000256" key="18">
    <source>
        <dbReference type="ARBA" id="ARBA00023157"/>
    </source>
</evidence>
<dbReference type="PROSITE" id="PS51412">
    <property type="entry name" value="MACPF_2"/>
    <property type="match status" value="1"/>
</dbReference>
<keyword evidence="12" id="KW-0677">Repeat</keyword>
<keyword evidence="7" id="KW-1052">Target cell membrane</keyword>
<dbReference type="SMART" id="SM00032">
    <property type="entry name" value="CCP"/>
    <property type="match status" value="2"/>
</dbReference>
<dbReference type="InterPro" id="IPR003884">
    <property type="entry name" value="FacI_MAC"/>
</dbReference>
<evidence type="ECO:0000313" key="30">
    <source>
        <dbReference type="Proteomes" id="UP000261600"/>
    </source>
</evidence>
<comment type="caution">
    <text evidence="25">Lacks conserved residue(s) required for the propagation of feature annotation.</text>
</comment>
<keyword evidence="4" id="KW-1134">Transmembrane beta strand</keyword>
<keyword evidence="20" id="KW-1053">Target membrane</keyword>
<keyword evidence="16" id="KW-0473">Membrane attack complex</keyword>
<dbReference type="PROSITE" id="PS50068">
    <property type="entry name" value="LDLRA_2"/>
    <property type="match status" value="1"/>
</dbReference>
<feature type="disulfide bond" evidence="24">
    <location>
        <begin position="196"/>
        <end position="214"/>
    </location>
</feature>
<dbReference type="PROSITE" id="PS00279">
    <property type="entry name" value="MACPF_1"/>
    <property type="match status" value="1"/>
</dbReference>
<dbReference type="InterPro" id="IPR020863">
    <property type="entry name" value="MACPF_CS"/>
</dbReference>
<dbReference type="Pfam" id="PF21330">
    <property type="entry name" value="Kazal_C7"/>
    <property type="match status" value="1"/>
</dbReference>
<evidence type="ECO:0000256" key="12">
    <source>
        <dbReference type="ARBA" id="ARBA00022737"/>
    </source>
</evidence>
<dbReference type="Pfam" id="PF21195">
    <property type="entry name" value="EGF_C8A_B_C6"/>
    <property type="match status" value="1"/>
</dbReference>
<keyword evidence="30" id="KW-1185">Reference proteome</keyword>
<dbReference type="FunFam" id="2.20.100.10:FF:000001">
    <property type="entry name" value="semaphorin-5A isoform X1"/>
    <property type="match status" value="1"/>
</dbReference>
<dbReference type="Gene3D" id="3.30.60.30">
    <property type="match status" value="2"/>
</dbReference>
<evidence type="ECO:0000256" key="4">
    <source>
        <dbReference type="ARBA" id="ARBA00022452"/>
    </source>
</evidence>
<proteinExistence type="inferred from homology"/>
<name>A0A3Q3JVQ2_MONAL</name>
<dbReference type="SMART" id="SM00457">
    <property type="entry name" value="MACPF"/>
    <property type="match status" value="1"/>
</dbReference>
<dbReference type="Gene3D" id="4.10.400.10">
    <property type="entry name" value="Low-density Lipoprotein Receptor"/>
    <property type="match status" value="1"/>
</dbReference>
<dbReference type="InterPro" id="IPR040729">
    <property type="entry name" value="Kazal_3"/>
</dbReference>
<evidence type="ECO:0000259" key="27">
    <source>
        <dbReference type="PROSITE" id="PS50923"/>
    </source>
</evidence>
<evidence type="ECO:0000256" key="19">
    <source>
        <dbReference type="ARBA" id="ARBA00023180"/>
    </source>
</evidence>
<dbReference type="SUPFAM" id="SSF57424">
    <property type="entry name" value="LDL receptor-like module"/>
    <property type="match status" value="1"/>
</dbReference>
<dbReference type="SUPFAM" id="SSF57535">
    <property type="entry name" value="Complement control module/SCR domain"/>
    <property type="match status" value="1"/>
</dbReference>
<dbReference type="InterPro" id="IPR000884">
    <property type="entry name" value="TSP1_rpt"/>
</dbReference>
<dbReference type="Pfam" id="PF18434">
    <property type="entry name" value="Kazal_3"/>
    <property type="match status" value="1"/>
</dbReference>
<dbReference type="InterPro" id="IPR020864">
    <property type="entry name" value="MACPF"/>
</dbReference>
<keyword evidence="19" id="KW-0325">Glycoprotein</keyword>
<evidence type="ECO:0000256" key="17">
    <source>
        <dbReference type="ARBA" id="ARBA00023136"/>
    </source>
</evidence>
<dbReference type="CDD" id="cd00033">
    <property type="entry name" value="CCP"/>
    <property type="match status" value="1"/>
</dbReference>
<comment type="function">
    <text evidence="22">Component of the membrane attack complex (MAC), a multiprotein complex activated by the complement cascade, which inserts into a target cell membrane and forms a pore, leading to target cell membrane rupture and cell lysis. The MAC is initiated by proteolytic cleavage of C5 into complement C5b in response to the classical, alternative, lectin and GZMK complement pathways. The complement pathways consist in a cascade of proteins that leads to phagocytosis and breakdown of pathogens and signaling that strengthens the adaptive immune system. C7 serves as a membrane anchor. During MAC assembly, associates with C5b and C6 to form the C5b-7 complex, a key lipophilic precursor of the MAC complex, which associates with the outer leaflet and reduces the energy for membrane bending.</text>
</comment>
<comment type="similarity">
    <text evidence="3">Belongs to the complement C6/C7/C8/C9 family.</text>
</comment>
<dbReference type="PRINTS" id="PR00764">
    <property type="entry name" value="COMPLEMENTC9"/>
</dbReference>
<dbReference type="PRINTS" id="PR01705">
    <property type="entry name" value="TSP1REPEAT"/>
</dbReference>
<dbReference type="SUPFAM" id="SSF82895">
    <property type="entry name" value="TSP-1 type 1 repeat"/>
    <property type="match status" value="2"/>
</dbReference>
<dbReference type="Gene3D" id="2.20.100.10">
    <property type="entry name" value="Thrombospondin type-1 (TSP1) repeat"/>
    <property type="match status" value="2"/>
</dbReference>
<keyword evidence="18 25" id="KW-1015">Disulfide bond</keyword>
<feature type="transmembrane region" description="Helical" evidence="26">
    <location>
        <begin position="65"/>
        <end position="89"/>
    </location>
</feature>
<evidence type="ECO:0000256" key="3">
    <source>
        <dbReference type="ARBA" id="ARBA00009214"/>
    </source>
</evidence>
<evidence type="ECO:0000256" key="9">
    <source>
        <dbReference type="ARBA" id="ARBA00022659"/>
    </source>
</evidence>
<evidence type="ECO:0000259" key="28">
    <source>
        <dbReference type="PROSITE" id="PS51412"/>
    </source>
</evidence>
<dbReference type="SMART" id="SM00057">
    <property type="entry name" value="FIMAC"/>
    <property type="match status" value="2"/>
</dbReference>
<dbReference type="CDD" id="cd00112">
    <property type="entry name" value="LDLa"/>
    <property type="match status" value="1"/>
</dbReference>
<evidence type="ECO:0000256" key="15">
    <source>
        <dbReference type="ARBA" id="ARBA00022875"/>
    </source>
</evidence>
<feature type="domain" description="Sushi" evidence="27">
    <location>
        <begin position="665"/>
        <end position="724"/>
    </location>
</feature>
<evidence type="ECO:0000256" key="20">
    <source>
        <dbReference type="ARBA" id="ARBA00023298"/>
    </source>
</evidence>
<dbReference type="Pfam" id="PF00057">
    <property type="entry name" value="Ldl_recept_a"/>
    <property type="match status" value="1"/>
</dbReference>
<dbReference type="Pfam" id="PF00090">
    <property type="entry name" value="TSP_1"/>
    <property type="match status" value="2"/>
</dbReference>
<dbReference type="InterPro" id="IPR036055">
    <property type="entry name" value="LDL_receptor-like_sf"/>
</dbReference>
<dbReference type="GO" id="GO:0005579">
    <property type="term" value="C:membrane attack complex"/>
    <property type="evidence" value="ECO:0007669"/>
    <property type="project" value="UniProtKB-KW"/>
</dbReference>
<keyword evidence="6" id="KW-0245">EGF-like domain</keyword>
<dbReference type="SMART" id="SM00209">
    <property type="entry name" value="TSP1"/>
    <property type="match status" value="2"/>
</dbReference>
<protein>
    <recommendedName>
        <fullName evidence="21">Complement component C7</fullName>
    </recommendedName>
</protein>
<evidence type="ECO:0000256" key="5">
    <source>
        <dbReference type="ARBA" id="ARBA00022525"/>
    </source>
</evidence>
<comment type="subcellular location">
    <subcellularLocation>
        <location evidence="2">Secreted</location>
    </subcellularLocation>
    <subcellularLocation>
        <location evidence="1">Target cell membrane</location>
        <topology evidence="1">Multi-pass membrane protein</topology>
    </subcellularLocation>
</comment>
<dbReference type="InterPro" id="IPR036383">
    <property type="entry name" value="TSP1_rpt_sf"/>
</dbReference>
<keyword evidence="26" id="KW-1133">Transmembrane helix</keyword>
<dbReference type="InterPro" id="IPR048825">
    <property type="entry name" value="C7_KAZAL"/>
</dbReference>
<evidence type="ECO:0000256" key="23">
    <source>
        <dbReference type="ARBA" id="ARBA00093478"/>
    </source>
</evidence>
<dbReference type="AlphaFoldDB" id="A0A3Q3JVQ2"/>
<evidence type="ECO:0000256" key="2">
    <source>
        <dbReference type="ARBA" id="ARBA00004613"/>
    </source>
</evidence>
<keyword evidence="15" id="KW-0180">Complement pathway</keyword>
<evidence type="ECO:0000256" key="13">
    <source>
        <dbReference type="ARBA" id="ARBA00022852"/>
    </source>
</evidence>
<keyword evidence="13" id="KW-0204">Cytolysis</keyword>
<evidence type="ECO:0000256" key="10">
    <source>
        <dbReference type="ARBA" id="ARBA00022692"/>
    </source>
</evidence>
<dbReference type="Proteomes" id="UP000261600">
    <property type="component" value="Unplaced"/>
</dbReference>
<evidence type="ECO:0000256" key="25">
    <source>
        <dbReference type="PROSITE-ProRule" id="PRU00302"/>
    </source>
</evidence>
<evidence type="ECO:0000256" key="11">
    <source>
        <dbReference type="ARBA" id="ARBA00022729"/>
    </source>
</evidence>
<dbReference type="GO" id="GO:0006958">
    <property type="term" value="P:complement activation, classical pathway"/>
    <property type="evidence" value="ECO:0007669"/>
    <property type="project" value="UniProtKB-KW"/>
</dbReference>
<keyword evidence="10 26" id="KW-0812">Transmembrane</keyword>
<evidence type="ECO:0000256" key="26">
    <source>
        <dbReference type="SAM" id="Phobius"/>
    </source>
</evidence>
<evidence type="ECO:0000256" key="8">
    <source>
        <dbReference type="ARBA" id="ARBA00022588"/>
    </source>
</evidence>
<evidence type="ECO:0000256" key="1">
    <source>
        <dbReference type="ARBA" id="ARBA00004276"/>
    </source>
</evidence>
<dbReference type="InterPro" id="IPR035976">
    <property type="entry name" value="Sushi/SCR/CCP_sf"/>
</dbReference>
<evidence type="ECO:0000313" key="29">
    <source>
        <dbReference type="Ensembl" id="ENSMALP00000024928.1"/>
    </source>
</evidence>
<comment type="subunit">
    <text evidence="23">Monomer or dimer; as a C5b-7 complex it can also form multimeric rosettes. Component of the membrane attack complex (MAC), composed of complement C5b, C6, C7, C8A, C8B, C8G and multiple copies of the pore-forming subunit C9.</text>
</comment>
<evidence type="ECO:0000256" key="16">
    <source>
        <dbReference type="ARBA" id="ARBA00023058"/>
    </source>
</evidence>
<keyword evidence="5" id="KW-0964">Secreted</keyword>
<accession>A0A3Q3JVQ2</accession>
<dbReference type="GO" id="GO:0031640">
    <property type="term" value="P:killing of cells of another organism"/>
    <property type="evidence" value="ECO:0007669"/>
    <property type="project" value="UniProtKB-KW"/>
</dbReference>
<dbReference type="InterPro" id="IPR000436">
    <property type="entry name" value="Sushi_SCR_CCP_dom"/>
</dbReference>
<evidence type="ECO:0000256" key="6">
    <source>
        <dbReference type="ARBA" id="ARBA00022536"/>
    </source>
</evidence>
<dbReference type="PROSITE" id="PS50092">
    <property type="entry name" value="TSP1"/>
    <property type="match status" value="2"/>
</dbReference>
<keyword evidence="14" id="KW-0391">Immunity</keyword>
<keyword evidence="9 25" id="KW-0768">Sushi</keyword>
<evidence type="ECO:0000256" key="24">
    <source>
        <dbReference type="PROSITE-ProRule" id="PRU00124"/>
    </source>
</evidence>
<keyword evidence="8" id="KW-0399">Innate immunity</keyword>
<reference evidence="29" key="1">
    <citation type="submission" date="2025-08" db="UniProtKB">
        <authorList>
            <consortium name="Ensembl"/>
        </authorList>
    </citation>
    <scope>IDENTIFICATION</scope>
</reference>
<dbReference type="Pfam" id="PF01823">
    <property type="entry name" value="MACPF"/>
    <property type="match status" value="1"/>
</dbReference>
<feature type="disulfide bond" evidence="25">
    <location>
        <begin position="695"/>
        <end position="722"/>
    </location>
</feature>
<dbReference type="PANTHER" id="PTHR45742">
    <property type="entry name" value="COMPLEMENT COMPONENT C6"/>
    <property type="match status" value="1"/>
</dbReference>
<dbReference type="PROSITE" id="PS50923">
    <property type="entry name" value="SUSHI"/>
    <property type="match status" value="1"/>
</dbReference>
<dbReference type="SMART" id="SM00192">
    <property type="entry name" value="LDLa"/>
    <property type="match status" value="1"/>
</dbReference>
<dbReference type="GO" id="GO:0045087">
    <property type="term" value="P:innate immune response"/>
    <property type="evidence" value="ECO:0007669"/>
    <property type="project" value="UniProtKB-KW"/>
</dbReference>
<sequence>MKPDKLHGMSFQESDSLTKPLQTVCCSSLTMKASTFYNQYQGDHTKKPMQHFTIKVRFSENILTFYLICVSVTACVFIIVHSSCFFPLSSLFFSPCVCSSLLLQNITQLFLALLPWLLFLFTPKGFCDQRVHCMWGPFGDWTECDGCTKLQTRSRAMAVYAQFGGNPCYGERTETRSCKTTKGCPIDDGCGRRFRCRSGQCISQTLVCNGDQDCEEDGHDERLCDAQKHIVCQESVLPPNTDLLGLGFDVVTGKWRGSVINTKSFGGQCRVIYSGVHNARYRLPLSTIQYSFMVTAQNDFSDEMYTSKWHYAKDTVKRETVSGTTTGYNNYDFHETTDKTQTYKLLVLKNDIEVAQFQSNSPQYLPISEELWKALDKLPSVYDYSAYRKVLERFGTHYLSEGSLGGFLKIISWIDEETEKWMVTVTHHYQECERTKRWILFFPLTIVNCKSGHHQHTSSGSNARTNQVKKVDVEGGDIQHIAAVKTMQLNNPEKNWEIYSNWAESIRSFPKVTKQKLRPLWELVKEVQCAGVKKLYLRRAIEQYVAESHPCHCRPCSNNGMAVMDGYECKCICKPGTSGLACEQGTDPEGQQGVIHGRWSCWSAWSSCSRGQSSRHRSCSNPSPQNGGQPCIGETTETSDCEDQELQYLRTMEPQCFDYTLPASQKCATPPSLINGYILDPKDIYLVGNKVEYTCTEGFHLVGHTTLECTADQTWSANPGLCTASECKIGSLTDDIIASPLKQAYGIGESVGLSCPEGRWLLGEATIICDPSLNFSPDPANIKCSPVQTPQQPTVPSVQCKPWEKSARGTCVCKMPFECSSSLELCATNPRSGKSVLLNVCKMHTLQCMGKSQAIAEDSTCKWPQRKTTGCTDCHMWETCDDQTITCRCKDSADCSTPGVNVCVQFGENGTTHTMSECEAGLKRCQGEKVSVVSILPCTS</sequence>
<evidence type="ECO:0000256" key="22">
    <source>
        <dbReference type="ARBA" id="ARBA00093281"/>
    </source>
</evidence>
<dbReference type="Gene3D" id="2.10.70.10">
    <property type="entry name" value="Complement Module, domain 1"/>
    <property type="match status" value="1"/>
</dbReference>
<feature type="domain" description="MACPF" evidence="28">
    <location>
        <begin position="228"/>
        <end position="552"/>
    </location>
</feature>
<dbReference type="InterPro" id="IPR048831">
    <property type="entry name" value="C8A_B_C6_EGF-like"/>
</dbReference>
<evidence type="ECO:0000256" key="7">
    <source>
        <dbReference type="ARBA" id="ARBA00022537"/>
    </source>
</evidence>
<keyword evidence="11" id="KW-0732">Signal</keyword>
<organism evidence="29 30">
    <name type="scientific">Monopterus albus</name>
    <name type="common">Swamp eel</name>
    <dbReference type="NCBI Taxonomy" id="43700"/>
    <lineage>
        <taxon>Eukaryota</taxon>
        <taxon>Metazoa</taxon>
        <taxon>Chordata</taxon>
        <taxon>Craniata</taxon>
        <taxon>Vertebrata</taxon>
        <taxon>Euteleostomi</taxon>
        <taxon>Actinopterygii</taxon>
        <taxon>Neopterygii</taxon>
        <taxon>Teleostei</taxon>
        <taxon>Neoteleostei</taxon>
        <taxon>Acanthomorphata</taxon>
        <taxon>Anabantaria</taxon>
        <taxon>Synbranchiformes</taxon>
        <taxon>Synbranchidae</taxon>
        <taxon>Monopterus</taxon>
    </lineage>
</organism>
<keyword evidence="17 26" id="KW-0472">Membrane</keyword>
<dbReference type="InterPro" id="IPR001862">
    <property type="entry name" value="MAC_perforin"/>
</dbReference>
<dbReference type="GO" id="GO:0044218">
    <property type="term" value="C:other organism cell membrane"/>
    <property type="evidence" value="ECO:0007669"/>
    <property type="project" value="UniProtKB-KW"/>
</dbReference>
<dbReference type="InterPro" id="IPR002172">
    <property type="entry name" value="LDrepeatLR_classA_rpt"/>
</dbReference>
<dbReference type="PANTHER" id="PTHR45742:SF2">
    <property type="entry name" value="COMPLEMENT COMPONENT C7"/>
    <property type="match status" value="1"/>
</dbReference>
<dbReference type="Ensembl" id="ENSMALT00000025398.1">
    <property type="protein sequence ID" value="ENSMALP00000024928.1"/>
    <property type="gene ID" value="ENSMALG00000017355.1"/>
</dbReference>
<evidence type="ECO:0000256" key="21">
    <source>
        <dbReference type="ARBA" id="ARBA00073222"/>
    </source>
</evidence>
<reference evidence="29" key="2">
    <citation type="submission" date="2025-09" db="UniProtKB">
        <authorList>
            <consortium name="Ensembl"/>
        </authorList>
    </citation>
    <scope>IDENTIFICATION</scope>
</reference>
<dbReference type="STRING" id="43700.ENSMALP00000024928"/>
<evidence type="ECO:0000256" key="14">
    <source>
        <dbReference type="ARBA" id="ARBA00022859"/>
    </source>
</evidence>
<dbReference type="Pfam" id="PF00084">
    <property type="entry name" value="Sushi"/>
    <property type="match status" value="1"/>
</dbReference>